<dbReference type="OrthoDB" id="3696994at2"/>
<evidence type="ECO:0000313" key="2">
    <source>
        <dbReference type="EMBL" id="TWH20061.1"/>
    </source>
</evidence>
<evidence type="ECO:0000313" key="3">
    <source>
        <dbReference type="Proteomes" id="UP000317303"/>
    </source>
</evidence>
<dbReference type="RefSeq" id="WP_036875811.1">
    <property type="nucleotide sequence ID" value="NZ_JOIJ01000003.1"/>
</dbReference>
<proteinExistence type="predicted"/>
<feature type="region of interest" description="Disordered" evidence="1">
    <location>
        <begin position="1"/>
        <end position="80"/>
    </location>
</feature>
<evidence type="ECO:0000256" key="1">
    <source>
        <dbReference type="SAM" id="MobiDB-lite"/>
    </source>
</evidence>
<protein>
    <submittedName>
        <fullName evidence="2">Uncharacterized protein</fullName>
    </submittedName>
</protein>
<dbReference type="Proteomes" id="UP000317303">
    <property type="component" value="Unassembled WGS sequence"/>
</dbReference>
<keyword evidence="3" id="KW-1185">Reference proteome</keyword>
<feature type="compositionally biased region" description="Basic and acidic residues" evidence="1">
    <location>
        <begin position="58"/>
        <end position="71"/>
    </location>
</feature>
<accession>A0A660CGD2</accession>
<comment type="caution">
    <text evidence="2">The sequence shown here is derived from an EMBL/GenBank/DDBJ whole genome shotgun (WGS) entry which is preliminary data.</text>
</comment>
<dbReference type="AlphaFoldDB" id="A0A660CGD2"/>
<dbReference type="EMBL" id="VLJV01000001">
    <property type="protein sequence ID" value="TWH20061.1"/>
    <property type="molecule type" value="Genomic_DNA"/>
</dbReference>
<sequence>MRDHRQPDRRSWSDEQEQYPKQPTSPDVPAPPNRDVLGGTEDVPEPPNRDDVDPEVPGSEREVQEGDDVTREAGNVEPPD</sequence>
<reference evidence="2 3" key="1">
    <citation type="submission" date="2019-07" db="EMBL/GenBank/DDBJ databases">
        <title>R&amp;d 2014.</title>
        <authorList>
            <person name="Klenk H.-P."/>
        </authorList>
    </citation>
    <scope>NUCLEOTIDE SEQUENCE [LARGE SCALE GENOMIC DNA]</scope>
    <source>
        <strain evidence="2 3">DSM 43194</strain>
    </source>
</reference>
<gene>
    <name evidence="2" type="ORF">JD82_01901</name>
</gene>
<name>A0A660CGD2_9PSEU</name>
<organism evidence="2 3">
    <name type="scientific">Prauserella rugosa</name>
    <dbReference type="NCBI Taxonomy" id="43354"/>
    <lineage>
        <taxon>Bacteria</taxon>
        <taxon>Bacillati</taxon>
        <taxon>Actinomycetota</taxon>
        <taxon>Actinomycetes</taxon>
        <taxon>Pseudonocardiales</taxon>
        <taxon>Pseudonocardiaceae</taxon>
        <taxon>Prauserella</taxon>
    </lineage>
</organism>
<feature type="compositionally biased region" description="Basic and acidic residues" evidence="1">
    <location>
        <begin position="1"/>
        <end position="13"/>
    </location>
</feature>